<dbReference type="InterPro" id="IPR020843">
    <property type="entry name" value="ER"/>
</dbReference>
<dbReference type="GO" id="GO:0016838">
    <property type="term" value="F:carbon-oxygen lyase activity, acting on phosphates"/>
    <property type="evidence" value="ECO:0007669"/>
    <property type="project" value="InterPro"/>
</dbReference>
<sequence length="758" mass="85084">MSEIMPTHPAITATGVKQPLTLVQVPTPQPKQHEVQVRIEWVPSAPLDVYQVDAGLMAQFPQTIGNSGVGTVVAVGPGVERLRIGDQVFGFFFHNEKEKGQQVYVTAPDHLFGKVPPGLSLAAAATLPTNVVTAFLTISDKLGFELPWPRPSGFSPKDQNIPILVWGAASSVGQFAVQILKYWGYTNIIATASPRHHSKIKGYGAKHVINYKDPDAVTSILNVLSTESPSIPLRVFDCVGSKFGSLQHIAKIATPPGSIVAAVLPVVVRSPSEKGGVQVSLDVAGEAPWMPGVETHGIVSYAFEADPFLKDHLLPDIIPGLIALGAIEPNKYREIEGDSLLERATTALDTLRSGQVSGERLVWKVWTENEFPQFNLRLHDSPIAEDRLTLPKMARFTIESWMRIVNGVRDIRCDDFRESKLAYHRLRVTSTDTDGTDVNPGRAQTDQIKSLIRTFLEDIGFDRSIHVVKDHEMKIAVWQYFQSLDLGEKNEKSVQQTLDPSVNFAYHGYTSLPFQVRVLGAIQFLYMFLVDDVAEEFIEELQAFGQNFVLNQLHKHPILIGLDSHLRNLSNYYGPYCHSVMIKGTLDYINGRVIEHKIKQSNFKFSSESRLMPMFLRTKVGGAEIMIHFLYPNSVFPEEEYVMQYFPVTLELVLFIDFTNDILSYYKEFCLDDETGNFVANFADAHHVQHLDVLRYLTSYTPTVTKSAYEQLRNSPLLLALVKNFTQGMIMLFTAHRRYHLVELFADEQYLPAYNEDA</sequence>
<evidence type="ECO:0000259" key="5">
    <source>
        <dbReference type="SMART" id="SM00829"/>
    </source>
</evidence>
<dbReference type="InterPro" id="IPR008949">
    <property type="entry name" value="Isoprenoid_synthase_dom_sf"/>
</dbReference>
<proteinExistence type="inferred from homology"/>
<dbReference type="STRING" id="1429867.A0A0G4PNP0"/>
<keyword evidence="7" id="KW-1185">Reference proteome</keyword>
<dbReference type="Pfam" id="PF08240">
    <property type="entry name" value="ADH_N"/>
    <property type="match status" value="1"/>
</dbReference>
<dbReference type="AlphaFoldDB" id="A0A0G4PNP0"/>
<dbReference type="SFLD" id="SFLDS00005">
    <property type="entry name" value="Isoprenoid_Synthase_Type_I"/>
    <property type="match status" value="1"/>
</dbReference>
<dbReference type="InterPro" id="IPR024652">
    <property type="entry name" value="Trichodiene_synth"/>
</dbReference>
<gene>
    <name evidence="6" type="ORF">PCAMFM013_S025g000057</name>
</gene>
<dbReference type="InterPro" id="IPR047122">
    <property type="entry name" value="Trans-enoyl_RdTase-like"/>
</dbReference>
<dbReference type="PANTHER" id="PTHR45348">
    <property type="entry name" value="HYPOTHETICAL OXIDOREDUCTASE (EUROFUNG)"/>
    <property type="match status" value="1"/>
</dbReference>
<evidence type="ECO:0000256" key="1">
    <source>
        <dbReference type="ARBA" id="ARBA00007946"/>
    </source>
</evidence>
<reference evidence="6 7" key="1">
    <citation type="journal article" date="2014" name="Nat. Commun.">
        <title>Multiple recent horizontal transfers of a large genomic region in cheese making fungi.</title>
        <authorList>
            <person name="Cheeseman K."/>
            <person name="Ropars J."/>
            <person name="Renault P."/>
            <person name="Dupont J."/>
            <person name="Gouzy J."/>
            <person name="Branca A."/>
            <person name="Abraham A.L."/>
            <person name="Ceppi M."/>
            <person name="Conseiller E."/>
            <person name="Debuchy R."/>
            <person name="Malagnac F."/>
            <person name="Goarin A."/>
            <person name="Silar P."/>
            <person name="Lacoste S."/>
            <person name="Sallet E."/>
            <person name="Bensimon A."/>
            <person name="Giraud T."/>
            <person name="Brygoo Y."/>
        </authorList>
    </citation>
    <scope>NUCLEOTIDE SEQUENCE [LARGE SCALE GENOMIC DNA]</scope>
    <source>
        <strain evidence="7">FM 013</strain>
    </source>
</reference>
<dbReference type="EMBL" id="HG793158">
    <property type="protein sequence ID" value="CRL27999.1"/>
    <property type="molecule type" value="Genomic_DNA"/>
</dbReference>
<dbReference type="InterPro" id="IPR036291">
    <property type="entry name" value="NAD(P)-bd_dom_sf"/>
</dbReference>
<dbReference type="SMART" id="SM00829">
    <property type="entry name" value="PKS_ER"/>
    <property type="match status" value="1"/>
</dbReference>
<comment type="similarity">
    <text evidence="2">Belongs to the zinc-containing alcohol dehydrogenase family.</text>
</comment>
<keyword evidence="4" id="KW-0456">Lyase</keyword>
<evidence type="ECO:0000313" key="6">
    <source>
        <dbReference type="EMBL" id="CRL27999.1"/>
    </source>
</evidence>
<feature type="domain" description="Enoyl reductase (ER)" evidence="5">
    <location>
        <begin position="15"/>
        <end position="362"/>
    </location>
</feature>
<dbReference type="Gene3D" id="3.40.50.720">
    <property type="entry name" value="NAD(P)-binding Rossmann-like Domain"/>
    <property type="match status" value="1"/>
</dbReference>
<dbReference type="Gene3D" id="1.10.600.10">
    <property type="entry name" value="Farnesyl Diphosphate Synthase"/>
    <property type="match status" value="1"/>
</dbReference>
<dbReference type="SUPFAM" id="SSF51735">
    <property type="entry name" value="NAD(P)-binding Rossmann-fold domains"/>
    <property type="match status" value="1"/>
</dbReference>
<dbReference type="Pfam" id="PF06330">
    <property type="entry name" value="TRI5"/>
    <property type="match status" value="1"/>
</dbReference>
<evidence type="ECO:0000313" key="7">
    <source>
        <dbReference type="Proteomes" id="UP000053732"/>
    </source>
</evidence>
<dbReference type="Gene3D" id="3.90.180.10">
    <property type="entry name" value="Medium-chain alcohol dehydrogenases, catalytic domain"/>
    <property type="match status" value="1"/>
</dbReference>
<dbReference type="InterPro" id="IPR011032">
    <property type="entry name" value="GroES-like_sf"/>
</dbReference>
<dbReference type="SFLD" id="SFLDG01021">
    <property type="entry name" value="Trichodiene_Synthase_Like"/>
    <property type="match status" value="1"/>
</dbReference>
<dbReference type="PANTHER" id="PTHR45348:SF3">
    <property type="entry name" value="ENOYL REDUCTASE (ER) DOMAIN-CONTAINING PROTEIN"/>
    <property type="match status" value="1"/>
</dbReference>
<dbReference type="GO" id="GO:0016651">
    <property type="term" value="F:oxidoreductase activity, acting on NAD(P)H"/>
    <property type="evidence" value="ECO:0007669"/>
    <property type="project" value="InterPro"/>
</dbReference>
<protein>
    <submittedName>
        <fullName evidence="6">Alcohol dehydrogenase superfamily, zinc-containing</fullName>
    </submittedName>
</protein>
<dbReference type="InterPro" id="IPR013154">
    <property type="entry name" value="ADH-like_N"/>
</dbReference>
<comment type="similarity">
    <text evidence="1">Belongs to the trichodiene synthase family.</text>
</comment>
<dbReference type="CDD" id="cd08249">
    <property type="entry name" value="enoyl_reductase_like"/>
    <property type="match status" value="1"/>
</dbReference>
<keyword evidence="3" id="KW-0560">Oxidoreductase</keyword>
<organism evidence="6 7">
    <name type="scientific">Penicillium camemberti (strain FM 013)</name>
    <dbReference type="NCBI Taxonomy" id="1429867"/>
    <lineage>
        <taxon>Eukaryota</taxon>
        <taxon>Fungi</taxon>
        <taxon>Dikarya</taxon>
        <taxon>Ascomycota</taxon>
        <taxon>Pezizomycotina</taxon>
        <taxon>Eurotiomycetes</taxon>
        <taxon>Eurotiomycetidae</taxon>
        <taxon>Eurotiales</taxon>
        <taxon>Aspergillaceae</taxon>
        <taxon>Penicillium</taxon>
    </lineage>
</organism>
<evidence type="ECO:0000256" key="4">
    <source>
        <dbReference type="ARBA" id="ARBA00023239"/>
    </source>
</evidence>
<dbReference type="Proteomes" id="UP000053732">
    <property type="component" value="Unassembled WGS sequence"/>
</dbReference>
<name>A0A0G4PNP0_PENC3</name>
<evidence type="ECO:0000256" key="3">
    <source>
        <dbReference type="ARBA" id="ARBA00023002"/>
    </source>
</evidence>
<accession>A0A0G4PNP0</accession>
<evidence type="ECO:0000256" key="2">
    <source>
        <dbReference type="ARBA" id="ARBA00008072"/>
    </source>
</evidence>
<dbReference type="SUPFAM" id="SSF50129">
    <property type="entry name" value="GroES-like"/>
    <property type="match status" value="1"/>
</dbReference>
<dbReference type="SUPFAM" id="SSF48576">
    <property type="entry name" value="Terpenoid synthases"/>
    <property type="match status" value="1"/>
</dbReference>